<proteinExistence type="predicted"/>
<dbReference type="AlphaFoldDB" id="A0A6N8ECN0"/>
<dbReference type="EMBL" id="WNKT01000016">
    <property type="protein sequence ID" value="MTW21250.1"/>
    <property type="molecule type" value="Genomic_DNA"/>
</dbReference>
<keyword evidence="2" id="KW-1185">Reference proteome</keyword>
<organism evidence="1 2">
    <name type="scientific">Allochromatium palmeri</name>
    <dbReference type="NCBI Taxonomy" id="231048"/>
    <lineage>
        <taxon>Bacteria</taxon>
        <taxon>Pseudomonadati</taxon>
        <taxon>Pseudomonadota</taxon>
        <taxon>Gammaproteobacteria</taxon>
        <taxon>Chromatiales</taxon>
        <taxon>Chromatiaceae</taxon>
        <taxon>Allochromatium</taxon>
    </lineage>
</organism>
<evidence type="ECO:0000313" key="1">
    <source>
        <dbReference type="EMBL" id="MTW21250.1"/>
    </source>
</evidence>
<evidence type="ECO:0000313" key="2">
    <source>
        <dbReference type="Proteomes" id="UP000434044"/>
    </source>
</evidence>
<reference evidence="1 2" key="1">
    <citation type="submission" date="2019-11" db="EMBL/GenBank/DDBJ databases">
        <title>Whole-genome sequence of the anaerobic purple sulfur bacterium Allochromatium palmeri DSM 15591.</title>
        <authorList>
            <person name="Kyndt J.A."/>
            <person name="Meyer T.E."/>
        </authorList>
    </citation>
    <scope>NUCLEOTIDE SEQUENCE [LARGE SCALE GENOMIC DNA]</scope>
    <source>
        <strain evidence="1 2">DSM 15591</strain>
    </source>
</reference>
<name>A0A6N8ECN0_9GAMM</name>
<sequence length="67" mass="7403">MTWIFGDSLTQAPDRRYATARRTQYTFADLRRAFAKALTGENFEGDCAAPSKPPPNSIADALLRLVA</sequence>
<dbReference type="Proteomes" id="UP000434044">
    <property type="component" value="Unassembled WGS sequence"/>
</dbReference>
<accession>A0A6N8ECN0</accession>
<dbReference type="RefSeq" id="WP_155449840.1">
    <property type="nucleotide sequence ID" value="NZ_WNKT01000016.1"/>
</dbReference>
<protein>
    <submittedName>
        <fullName evidence="1">Uncharacterized protein</fullName>
    </submittedName>
</protein>
<gene>
    <name evidence="1" type="ORF">GJ668_09070</name>
</gene>
<comment type="caution">
    <text evidence="1">The sequence shown here is derived from an EMBL/GenBank/DDBJ whole genome shotgun (WGS) entry which is preliminary data.</text>
</comment>